<reference evidence="19" key="2">
    <citation type="submission" date="2019-09" db="EMBL/GenBank/DDBJ databases">
        <title>Distinct polysaccharide growth profiles of human intestinal Prevotella copri isolates.</title>
        <authorList>
            <person name="Fehlner-Peach H."/>
            <person name="Magnabosco C."/>
            <person name="Raghavan V."/>
            <person name="Scher J.U."/>
            <person name="Tett A."/>
            <person name="Cox L.M."/>
            <person name="Gottsegen C."/>
            <person name="Watters A."/>
            <person name="Wiltshire- Gordon J.D."/>
            <person name="Segata N."/>
            <person name="Bonneau R."/>
            <person name="Littman D.R."/>
        </authorList>
    </citation>
    <scope>NUCLEOTIDE SEQUENCE [LARGE SCALE GENOMIC DNA]</scope>
    <source>
        <strain evidence="19">iAP146</strain>
    </source>
</reference>
<keyword evidence="1" id="KW-0808">Transferase</keyword>
<dbReference type="Gene3D" id="1.10.3290.10">
    <property type="entry name" value="Fido-like domain"/>
    <property type="match status" value="1"/>
</dbReference>
<evidence type="ECO:0000313" key="10">
    <source>
        <dbReference type="EMBL" id="MCP9501338.1"/>
    </source>
</evidence>
<dbReference type="EMBL" id="QSSA01000008">
    <property type="protein sequence ID" value="RGL62408.1"/>
    <property type="molecule type" value="Genomic_DNA"/>
</dbReference>
<evidence type="ECO:0000313" key="19">
    <source>
        <dbReference type="Proteomes" id="UP000420707"/>
    </source>
</evidence>
<evidence type="ECO:0000256" key="5">
    <source>
        <dbReference type="ARBA" id="ARBA00034531"/>
    </source>
</evidence>
<keyword evidence="4" id="KW-0067">ATP-binding</keyword>
<evidence type="ECO:0000313" key="11">
    <source>
        <dbReference type="EMBL" id="MCP9548697.1"/>
    </source>
</evidence>
<name>A0A3E4SJG3_9BACT</name>
<dbReference type="EMBL" id="JANDWU010000005">
    <property type="protein sequence ID" value="MCP9548697.1"/>
    <property type="molecule type" value="Genomic_DNA"/>
</dbReference>
<evidence type="ECO:0000256" key="7">
    <source>
        <dbReference type="ARBA" id="ARBA00048696"/>
    </source>
</evidence>
<dbReference type="SUPFAM" id="SSF140931">
    <property type="entry name" value="Fic-like"/>
    <property type="match status" value="1"/>
</dbReference>
<evidence type="ECO:0000256" key="6">
    <source>
        <dbReference type="ARBA" id="ARBA00047939"/>
    </source>
</evidence>
<evidence type="ECO:0000256" key="1">
    <source>
        <dbReference type="ARBA" id="ARBA00022679"/>
    </source>
</evidence>
<dbReference type="RefSeq" id="WP_117692967.1">
    <property type="nucleotide sequence ID" value="NZ_CAXTHI010000003.1"/>
</dbReference>
<evidence type="ECO:0000256" key="4">
    <source>
        <dbReference type="ARBA" id="ARBA00022840"/>
    </source>
</evidence>
<dbReference type="Pfam" id="PF02498">
    <property type="entry name" value="Bro-N"/>
    <property type="match status" value="1"/>
</dbReference>
<dbReference type="Proteomes" id="UP001205506">
    <property type="component" value="Unassembled WGS sequence"/>
</dbReference>
<dbReference type="Proteomes" id="UP000285236">
    <property type="component" value="Unassembled WGS sequence"/>
</dbReference>
<evidence type="ECO:0000313" key="18">
    <source>
        <dbReference type="Proteomes" id="UP000285236"/>
    </source>
</evidence>
<evidence type="ECO:0000313" key="9">
    <source>
        <dbReference type="EMBL" id="MCE4121986.1"/>
    </source>
</evidence>
<evidence type="ECO:0000313" key="12">
    <source>
        <dbReference type="EMBL" id="MQN31150.1"/>
    </source>
</evidence>
<reference evidence="16 17" key="1">
    <citation type="submission" date="2018-08" db="EMBL/GenBank/DDBJ databases">
        <title>A genome reference for cultivated species of the human gut microbiota.</title>
        <authorList>
            <person name="Zou Y."/>
            <person name="Xue W."/>
            <person name="Luo G."/>
        </authorList>
    </citation>
    <scope>NUCLEOTIDE SEQUENCE [LARGE SCALE GENOMIC DNA]</scope>
    <source>
        <strain evidence="14 18">AF15-25</strain>
        <strain evidence="15 17">AF38-11</strain>
        <strain evidence="13 16">TF06-40</strain>
    </source>
</reference>
<dbReference type="EMBL" id="QROP01000013">
    <property type="protein sequence ID" value="RHL39044.1"/>
    <property type="molecule type" value="Genomic_DNA"/>
</dbReference>
<keyword evidence="2" id="KW-0548">Nucleotidyltransferase</keyword>
<dbReference type="EMBL" id="JAJTVO010000010">
    <property type="protein sequence ID" value="MCE4121986.1"/>
    <property type="molecule type" value="Genomic_DNA"/>
</dbReference>
<reference evidence="9" key="3">
    <citation type="submission" date="2021-12" db="EMBL/GenBank/DDBJ databases">
        <authorList>
            <person name="Lv X."/>
        </authorList>
    </citation>
    <scope>NUCLEOTIDE SEQUENCE</scope>
    <source>
        <strain evidence="9">HF2106</strain>
    </source>
</reference>
<dbReference type="GO" id="GO:0051302">
    <property type="term" value="P:regulation of cell division"/>
    <property type="evidence" value="ECO:0007669"/>
    <property type="project" value="TreeGrafter"/>
</dbReference>
<dbReference type="EC" id="2.7.7.108" evidence="5"/>
<reference evidence="10" key="4">
    <citation type="submission" date="2022-07" db="EMBL/GenBank/DDBJ databases">
        <title>Prevotella copri.</title>
        <authorList>
            <person name="Yang C."/>
        </authorList>
    </citation>
    <scope>NUCLEOTIDE SEQUENCE</scope>
    <source>
        <strain evidence="11">HF1805</strain>
        <strain evidence="10">HF88</strain>
    </source>
</reference>
<evidence type="ECO:0000259" key="8">
    <source>
        <dbReference type="PROSITE" id="PS51459"/>
    </source>
</evidence>
<dbReference type="InterPro" id="IPR003497">
    <property type="entry name" value="BRO_N_domain"/>
</dbReference>
<evidence type="ECO:0000256" key="3">
    <source>
        <dbReference type="ARBA" id="ARBA00022741"/>
    </source>
</evidence>
<comment type="catalytic activity">
    <reaction evidence="6">
        <text>L-threonyl-[protein] + ATP = 3-O-(5'-adenylyl)-L-threonyl-[protein] + diphosphate</text>
        <dbReference type="Rhea" id="RHEA:54292"/>
        <dbReference type="Rhea" id="RHEA-COMP:11060"/>
        <dbReference type="Rhea" id="RHEA-COMP:13847"/>
        <dbReference type="ChEBI" id="CHEBI:30013"/>
        <dbReference type="ChEBI" id="CHEBI:30616"/>
        <dbReference type="ChEBI" id="CHEBI:33019"/>
        <dbReference type="ChEBI" id="CHEBI:138113"/>
        <dbReference type="EC" id="2.7.7.108"/>
    </reaction>
</comment>
<dbReference type="InterPro" id="IPR003812">
    <property type="entry name" value="Fido"/>
</dbReference>
<protein>
    <recommendedName>
        <fullName evidence="5">protein adenylyltransferase</fullName>
        <ecNumber evidence="5">2.7.7.108</ecNumber>
    </recommendedName>
</protein>
<keyword evidence="3" id="KW-0547">Nucleotide-binding</keyword>
<dbReference type="AlphaFoldDB" id="A0A3E4SJG3"/>
<gene>
    <name evidence="15" type="ORF">DW026_06785</name>
    <name evidence="14" type="ORF">DWW35_05810</name>
    <name evidence="13" type="ORF">DXC61_05095</name>
    <name evidence="12" type="ORF">F7D90_04125</name>
    <name evidence="9" type="ORF">LYY06_06860</name>
    <name evidence="11" type="ORF">NNC68_04280</name>
    <name evidence="10" type="ORF">NND11_07195</name>
</gene>
<dbReference type="Pfam" id="PF02661">
    <property type="entry name" value="Fic"/>
    <property type="match status" value="1"/>
</dbReference>
<dbReference type="EMBL" id="JANDXR010000006">
    <property type="protein sequence ID" value="MCP9501338.1"/>
    <property type="molecule type" value="Genomic_DNA"/>
</dbReference>
<dbReference type="NCBIfam" id="NF046029">
    <property type="entry name" value="ProtAdlyltaseNmFic"/>
    <property type="match status" value="1"/>
</dbReference>
<reference evidence="12" key="5">
    <citation type="submission" date="2023-08" db="EMBL/GenBank/DDBJ databases">
        <title>Distinct polysaccharide growth profiles of human intestinal Prevotella copri isolates.</title>
        <authorList>
            <person name="Fehlner-Peach H."/>
            <person name="Magnabosco C."/>
            <person name="Raghavan V."/>
            <person name="Scher J.U."/>
            <person name="Tett A."/>
            <person name="Cox L.M."/>
            <person name="Gottsegen C."/>
            <person name="Watters A."/>
            <person name="Wiltshire- Gordon J.D."/>
            <person name="Segata N."/>
            <person name="Bonneau R."/>
            <person name="Littman D.R."/>
        </authorList>
    </citation>
    <scope>NUCLEOTIDE SEQUENCE</scope>
    <source>
        <strain evidence="12">IAP146</strain>
    </source>
</reference>
<dbReference type="GO" id="GO:0005524">
    <property type="term" value="F:ATP binding"/>
    <property type="evidence" value="ECO:0007669"/>
    <property type="project" value="UniProtKB-KW"/>
</dbReference>
<proteinExistence type="predicted"/>
<dbReference type="PROSITE" id="PS51459">
    <property type="entry name" value="FIDO"/>
    <property type="match status" value="1"/>
</dbReference>
<comment type="catalytic activity">
    <reaction evidence="7">
        <text>L-tyrosyl-[protein] + ATP = O-(5'-adenylyl)-L-tyrosyl-[protein] + diphosphate</text>
        <dbReference type="Rhea" id="RHEA:54288"/>
        <dbReference type="Rhea" id="RHEA-COMP:10136"/>
        <dbReference type="Rhea" id="RHEA-COMP:13846"/>
        <dbReference type="ChEBI" id="CHEBI:30616"/>
        <dbReference type="ChEBI" id="CHEBI:33019"/>
        <dbReference type="ChEBI" id="CHEBI:46858"/>
        <dbReference type="ChEBI" id="CHEBI:83624"/>
        <dbReference type="EC" id="2.7.7.108"/>
    </reaction>
</comment>
<evidence type="ECO:0000313" key="15">
    <source>
        <dbReference type="EMBL" id="RHL39044.1"/>
    </source>
</evidence>
<dbReference type="Proteomes" id="UP000261187">
    <property type="component" value="Unassembled WGS sequence"/>
</dbReference>
<dbReference type="Proteomes" id="UP000283672">
    <property type="component" value="Unassembled WGS sequence"/>
</dbReference>
<evidence type="ECO:0000313" key="13">
    <source>
        <dbReference type="EMBL" id="RGL62408.1"/>
    </source>
</evidence>
<dbReference type="PANTHER" id="PTHR39560:SF1">
    <property type="entry name" value="PROTEIN ADENYLYLTRANSFERASE FIC-RELATED"/>
    <property type="match status" value="1"/>
</dbReference>
<organism evidence="13 16">
    <name type="scientific">Segatella copri</name>
    <dbReference type="NCBI Taxonomy" id="165179"/>
    <lineage>
        <taxon>Bacteria</taxon>
        <taxon>Pseudomonadati</taxon>
        <taxon>Bacteroidota</taxon>
        <taxon>Bacteroidia</taxon>
        <taxon>Bacteroidales</taxon>
        <taxon>Prevotellaceae</taxon>
        <taxon>Segatella</taxon>
    </lineage>
</organism>
<dbReference type="Proteomes" id="UP001200307">
    <property type="component" value="Unassembled WGS sequence"/>
</dbReference>
<evidence type="ECO:0000256" key="2">
    <source>
        <dbReference type="ARBA" id="ARBA00022695"/>
    </source>
</evidence>
<feature type="domain" description="Fido" evidence="8">
    <location>
        <begin position="140"/>
        <end position="269"/>
    </location>
</feature>
<dbReference type="InterPro" id="IPR036597">
    <property type="entry name" value="Fido-like_dom_sf"/>
</dbReference>
<comment type="caution">
    <text evidence="13">The sequence shown here is derived from an EMBL/GenBank/DDBJ whole genome shotgun (WGS) entry which is preliminary data.</text>
</comment>
<dbReference type="EMBL" id="QRYP01000011">
    <property type="protein sequence ID" value="RGU97957.1"/>
    <property type="molecule type" value="Genomic_DNA"/>
</dbReference>
<dbReference type="PANTHER" id="PTHR39560">
    <property type="entry name" value="PROTEIN ADENYLYLTRANSFERASE FIC-RELATED"/>
    <property type="match status" value="1"/>
</dbReference>
<evidence type="ECO:0000313" key="14">
    <source>
        <dbReference type="EMBL" id="RGU97957.1"/>
    </source>
</evidence>
<sequence length="293" mass="34123">MDRKLSIRFYKDREVRAVWDGEYNKWWFSVLDIIGVLNEQDDYSKNRNYWKYLKNKLKKENNELVSATNQLKLQAPDGKLRLTDVLDNEGIMLLARNFPNNKAADFLDWFTYSDNTIDGQSRKKAYTLFESELINSITEGSVKGLQQIHAFLFGGLYDFAGQIRTMNIAKGGFQFAMAQYLPQTLAGIEQMPESTLDEIIDKYVEMNIAHPFREGNGRATRIWLDLILKRRLKKCVDWSLIDKNDYLAAMTQSVVDSSSIKQLISNALTDQIEDREVFMKGIDYSYYYEQVDE</sequence>
<evidence type="ECO:0000313" key="16">
    <source>
        <dbReference type="Proteomes" id="UP000261187"/>
    </source>
</evidence>
<dbReference type="Proteomes" id="UP000420707">
    <property type="component" value="Unassembled WGS sequence"/>
</dbReference>
<dbReference type="Proteomes" id="UP001206014">
    <property type="component" value="Unassembled WGS sequence"/>
</dbReference>
<dbReference type="GO" id="GO:0070733">
    <property type="term" value="F:AMPylase activity"/>
    <property type="evidence" value="ECO:0007669"/>
    <property type="project" value="UniProtKB-EC"/>
</dbReference>
<accession>A0A3E4SJG3</accession>
<dbReference type="EMBL" id="VZCR01000026">
    <property type="protein sequence ID" value="MQN31150.1"/>
    <property type="molecule type" value="Genomic_DNA"/>
</dbReference>
<evidence type="ECO:0000313" key="17">
    <source>
        <dbReference type="Proteomes" id="UP000283672"/>
    </source>
</evidence>